<evidence type="ECO:0000313" key="3">
    <source>
        <dbReference type="Proteomes" id="UP000799423"/>
    </source>
</evidence>
<gene>
    <name evidence="2" type="ORF">T440DRAFT_500269</name>
</gene>
<dbReference type="Proteomes" id="UP000799423">
    <property type="component" value="Unassembled WGS sequence"/>
</dbReference>
<reference evidence="2" key="1">
    <citation type="submission" date="2020-01" db="EMBL/GenBank/DDBJ databases">
        <authorList>
            <consortium name="DOE Joint Genome Institute"/>
            <person name="Haridas S."/>
            <person name="Albert R."/>
            <person name="Binder M."/>
            <person name="Bloem J."/>
            <person name="Labutti K."/>
            <person name="Salamov A."/>
            <person name="Andreopoulos B."/>
            <person name="Baker S.E."/>
            <person name="Barry K."/>
            <person name="Bills G."/>
            <person name="Bluhm B.H."/>
            <person name="Cannon C."/>
            <person name="Castanera R."/>
            <person name="Culley D.E."/>
            <person name="Daum C."/>
            <person name="Ezra D."/>
            <person name="Gonzalez J.B."/>
            <person name="Henrissat B."/>
            <person name="Kuo A."/>
            <person name="Liang C."/>
            <person name="Lipzen A."/>
            <person name="Lutzoni F."/>
            <person name="Magnuson J."/>
            <person name="Mondo S."/>
            <person name="Nolan M."/>
            <person name="Ohm R."/>
            <person name="Pangilinan J."/>
            <person name="Park H.-J."/>
            <person name="Ramirez L."/>
            <person name="Alfaro M."/>
            <person name="Sun H."/>
            <person name="Tritt A."/>
            <person name="Yoshinaga Y."/>
            <person name="Zwiers L.-H."/>
            <person name="Turgeon B.G."/>
            <person name="Goodwin S.B."/>
            <person name="Spatafora J.W."/>
            <person name="Crous P.W."/>
            <person name="Grigoriev I.V."/>
        </authorList>
    </citation>
    <scope>NUCLEOTIDE SEQUENCE</scope>
    <source>
        <strain evidence="2">IPT5</strain>
    </source>
</reference>
<evidence type="ECO:0000313" key="2">
    <source>
        <dbReference type="EMBL" id="KAF2848871.1"/>
    </source>
</evidence>
<accession>A0A6A7B012</accession>
<keyword evidence="3" id="KW-1185">Reference proteome</keyword>
<dbReference type="SUPFAM" id="SSF55729">
    <property type="entry name" value="Acyl-CoA N-acyltransferases (Nat)"/>
    <property type="match status" value="1"/>
</dbReference>
<proteinExistence type="predicted"/>
<organism evidence="2 3">
    <name type="scientific">Plenodomus tracheiphilus IPT5</name>
    <dbReference type="NCBI Taxonomy" id="1408161"/>
    <lineage>
        <taxon>Eukaryota</taxon>
        <taxon>Fungi</taxon>
        <taxon>Dikarya</taxon>
        <taxon>Ascomycota</taxon>
        <taxon>Pezizomycotina</taxon>
        <taxon>Dothideomycetes</taxon>
        <taxon>Pleosporomycetidae</taxon>
        <taxon>Pleosporales</taxon>
        <taxon>Pleosporineae</taxon>
        <taxon>Leptosphaeriaceae</taxon>
        <taxon>Plenodomus</taxon>
    </lineage>
</organism>
<feature type="region of interest" description="Disordered" evidence="1">
    <location>
        <begin position="121"/>
        <end position="147"/>
    </location>
</feature>
<dbReference type="EMBL" id="MU006315">
    <property type="protein sequence ID" value="KAF2848871.1"/>
    <property type="molecule type" value="Genomic_DNA"/>
</dbReference>
<evidence type="ECO:0008006" key="4">
    <source>
        <dbReference type="Google" id="ProtNLM"/>
    </source>
</evidence>
<dbReference type="CDD" id="cd04301">
    <property type="entry name" value="NAT_SF"/>
    <property type="match status" value="1"/>
</dbReference>
<protein>
    <recommendedName>
        <fullName evidence="4">N-acetyltransferase domain-containing protein</fullName>
    </recommendedName>
</protein>
<name>A0A6A7B012_9PLEO</name>
<dbReference type="OrthoDB" id="4738875at2759"/>
<evidence type="ECO:0000256" key="1">
    <source>
        <dbReference type="SAM" id="MobiDB-lite"/>
    </source>
</evidence>
<dbReference type="InterPro" id="IPR016181">
    <property type="entry name" value="Acyl_CoA_acyltransferase"/>
</dbReference>
<sequence>MLSLPSVEGVRLATVDDLHRIALVAASAFFWSPTFQFQRPRYRDFPADTVASYLFEYEAAIHDPACVVLVAEDIVERDEVEYIYEALQGAFQAQDQTERAIVGVCSISLKPNSVFLGHLQPRSKPTAKQAAQSDRSPSRVGRCRPPDRKRDQCAVAMELYNTATQPAKLQHLHGKMRLSTLAVAPAYWRRGHASRLVDFCTQLADSDEAILGVSATPRGALVVKRAGFSRCELVHVKHPTISGKLGDEAFLDDAGLEAQATTDVQLWSVTAHISNACQLLTDRLLL</sequence>
<dbReference type="AlphaFoldDB" id="A0A6A7B012"/>
<dbReference type="Gene3D" id="3.40.630.30">
    <property type="match status" value="1"/>
</dbReference>